<name>A0A1V4IRN8_9CLOT</name>
<keyword evidence="3" id="KW-1185">Reference proteome</keyword>
<dbReference type="Gene3D" id="1.10.10.2840">
    <property type="entry name" value="PucR C-terminal helix-turn-helix domain"/>
    <property type="match status" value="1"/>
</dbReference>
<dbReference type="Pfam" id="PF13556">
    <property type="entry name" value="HTH_30"/>
    <property type="match status" value="1"/>
</dbReference>
<proteinExistence type="predicted"/>
<dbReference type="STRING" id="1450648.CLORY_16790"/>
<feature type="domain" description="PucR C-terminal helix-turn-helix" evidence="1">
    <location>
        <begin position="339"/>
        <end position="394"/>
    </location>
</feature>
<sequence length="406" mass="47083">MDFELFYEKIFNAMLKGNVQTIVDAAYEVLKLPLMVIDTDYNILAATANTQFQDTIWDSIINKKRASEELIWSFYENKYIDQVCKSAKPIYIDWGIIGIPNYCGAIRINDVVTGYIAMLCPKDRYKEEYIEALSIAAKALTISFSSNKKLNTQKNPMVEIFFRDLLNGILIYEKQLESWRTDFKYIFKGDYVLAAICAENKDSTGILQYLASKLNNKYPNMLSTILAGTLFLLFSSVHSEEKIMEISDEIKKELSSMDFPYSLSSFFSNILETPNYRFQVEKAIELGKLLKPKQKLHLYDDYFSAAILTYAIKEMDELSYIHPAIYKLKEYDAKNNTTYLETLEVYINLMRDTHLSAEKLHIHRNTMLYRINKISDLTQINLDDESICSKLLLSFMMVKLKKDLGK</sequence>
<accession>A0A1V4IRN8</accession>
<dbReference type="AlphaFoldDB" id="A0A1V4IRN8"/>
<evidence type="ECO:0000259" key="1">
    <source>
        <dbReference type="Pfam" id="PF13556"/>
    </source>
</evidence>
<organism evidence="2 3">
    <name type="scientific">Clostridium oryzae</name>
    <dbReference type="NCBI Taxonomy" id="1450648"/>
    <lineage>
        <taxon>Bacteria</taxon>
        <taxon>Bacillati</taxon>
        <taxon>Bacillota</taxon>
        <taxon>Clostridia</taxon>
        <taxon>Eubacteriales</taxon>
        <taxon>Clostridiaceae</taxon>
        <taxon>Clostridium</taxon>
    </lineage>
</organism>
<dbReference type="EMBL" id="MZGV01000014">
    <property type="protein sequence ID" value="OPJ62549.1"/>
    <property type="molecule type" value="Genomic_DNA"/>
</dbReference>
<dbReference type="OrthoDB" id="212459at2"/>
<dbReference type="InterPro" id="IPR042070">
    <property type="entry name" value="PucR_C-HTH_sf"/>
</dbReference>
<protein>
    <submittedName>
        <fullName evidence="2">Purine catabolism regulatory protein</fullName>
    </submittedName>
</protein>
<dbReference type="PANTHER" id="PTHR33744">
    <property type="entry name" value="CARBOHYDRATE DIACID REGULATOR"/>
    <property type="match status" value="1"/>
</dbReference>
<gene>
    <name evidence="2" type="primary">pucR</name>
    <name evidence="2" type="ORF">CLORY_16790</name>
</gene>
<reference evidence="2 3" key="1">
    <citation type="submission" date="2017-03" db="EMBL/GenBank/DDBJ databases">
        <title>Genome sequence of Clostridium oryzae DSM 28571.</title>
        <authorList>
            <person name="Poehlein A."/>
            <person name="Daniel R."/>
        </authorList>
    </citation>
    <scope>NUCLEOTIDE SEQUENCE [LARGE SCALE GENOMIC DNA]</scope>
    <source>
        <strain evidence="2 3">DSM 28571</strain>
    </source>
</reference>
<dbReference type="InterPro" id="IPR025736">
    <property type="entry name" value="PucR_C-HTH_dom"/>
</dbReference>
<evidence type="ECO:0000313" key="2">
    <source>
        <dbReference type="EMBL" id="OPJ62549.1"/>
    </source>
</evidence>
<dbReference type="PANTHER" id="PTHR33744:SF1">
    <property type="entry name" value="DNA-BINDING TRANSCRIPTIONAL ACTIVATOR ADER"/>
    <property type="match status" value="1"/>
</dbReference>
<evidence type="ECO:0000313" key="3">
    <source>
        <dbReference type="Proteomes" id="UP000190080"/>
    </source>
</evidence>
<comment type="caution">
    <text evidence="2">The sequence shown here is derived from an EMBL/GenBank/DDBJ whole genome shotgun (WGS) entry which is preliminary data.</text>
</comment>
<dbReference type="Proteomes" id="UP000190080">
    <property type="component" value="Unassembled WGS sequence"/>
</dbReference>
<dbReference type="InterPro" id="IPR051448">
    <property type="entry name" value="CdaR-like_regulators"/>
</dbReference>
<dbReference type="RefSeq" id="WP_079423227.1">
    <property type="nucleotide sequence ID" value="NZ_MZGV01000014.1"/>
</dbReference>